<comment type="similarity">
    <text evidence="2">Belongs to the major facilitator superfamily. Sugar transporter (TC 2.A.1.1) family.</text>
</comment>
<gene>
    <name evidence="9" type="ORF">Ahy_B01g055773</name>
</gene>
<keyword evidence="10" id="KW-1185">Reference proteome</keyword>
<feature type="transmembrane region" description="Helical" evidence="7">
    <location>
        <begin position="6"/>
        <end position="25"/>
    </location>
</feature>
<dbReference type="PANTHER" id="PTHR48021:SF87">
    <property type="entry name" value="MAJOR FACILITATOR, SUGAR TRANSPORTER, MAJOR FACILITATOR SUPERFAMILY-RELATED"/>
    <property type="match status" value="1"/>
</dbReference>
<feature type="transmembrane region" description="Helical" evidence="7">
    <location>
        <begin position="331"/>
        <end position="351"/>
    </location>
</feature>
<feature type="transmembrane region" description="Helical" evidence="7">
    <location>
        <begin position="257"/>
        <end position="274"/>
    </location>
</feature>
<dbReference type="InterPro" id="IPR036259">
    <property type="entry name" value="MFS_trans_sf"/>
</dbReference>
<dbReference type="Proteomes" id="UP000289738">
    <property type="component" value="Chromosome B01"/>
</dbReference>
<proteinExistence type="inferred from homology"/>
<keyword evidence="5 7" id="KW-1133">Transmembrane helix</keyword>
<feature type="domain" description="Major facilitator superfamily (MFS) profile" evidence="8">
    <location>
        <begin position="1"/>
        <end position="385"/>
    </location>
</feature>
<keyword evidence="3" id="KW-0762">Sugar transport</keyword>
<evidence type="ECO:0000256" key="2">
    <source>
        <dbReference type="ARBA" id="ARBA00010992"/>
    </source>
</evidence>
<dbReference type="Gene3D" id="1.20.1250.20">
    <property type="entry name" value="MFS general substrate transporter like domains"/>
    <property type="match status" value="1"/>
</dbReference>
<dbReference type="GO" id="GO:0016020">
    <property type="term" value="C:membrane"/>
    <property type="evidence" value="ECO:0007669"/>
    <property type="project" value="UniProtKB-SubCell"/>
</dbReference>
<evidence type="ECO:0000259" key="8">
    <source>
        <dbReference type="PROSITE" id="PS50850"/>
    </source>
</evidence>
<dbReference type="InterPro" id="IPR050549">
    <property type="entry name" value="MFS_Trehalose_Transporter"/>
</dbReference>
<dbReference type="EMBL" id="SDMP01000011">
    <property type="protein sequence ID" value="RYR30982.1"/>
    <property type="molecule type" value="Genomic_DNA"/>
</dbReference>
<keyword evidence="6 7" id="KW-0472">Membrane</keyword>
<evidence type="ECO:0000256" key="4">
    <source>
        <dbReference type="ARBA" id="ARBA00022692"/>
    </source>
</evidence>
<evidence type="ECO:0000256" key="1">
    <source>
        <dbReference type="ARBA" id="ARBA00004141"/>
    </source>
</evidence>
<protein>
    <recommendedName>
        <fullName evidence="8">Major facilitator superfamily (MFS) profile domain-containing protein</fullName>
    </recommendedName>
</protein>
<dbReference type="InterPro" id="IPR020846">
    <property type="entry name" value="MFS_dom"/>
</dbReference>
<reference evidence="9 10" key="1">
    <citation type="submission" date="2019-01" db="EMBL/GenBank/DDBJ databases">
        <title>Sequencing of cultivated peanut Arachis hypogaea provides insights into genome evolution and oil improvement.</title>
        <authorList>
            <person name="Chen X."/>
        </authorList>
    </citation>
    <scope>NUCLEOTIDE SEQUENCE [LARGE SCALE GENOMIC DNA]</scope>
    <source>
        <strain evidence="10">cv. Fuhuasheng</strain>
        <tissue evidence="9">Leaves</tissue>
    </source>
</reference>
<evidence type="ECO:0000256" key="5">
    <source>
        <dbReference type="ARBA" id="ARBA00022989"/>
    </source>
</evidence>
<sequence>MWRVDMTTTTTTIIIIIIIMGFRICKSPSLSKGRRMFPAKMLNLIQQWWNMDPLEWFCSAHLLLSVVLFHLELVGYTAPTQAAIREDLNLSLAQAMRMSTAFCITGWLALFFSKLMIVIGASVSFLIGSVITWRQLALAGLVPCICLLIGLWFIPESPRWLAKVGLEKEFQGALRRLRGKNVDTSQEAEEILDYIETLQSLPKTKLLDLFQSKHVRSVVIGVGLMVCQQSVGINGIGFYTAETFVAAGLSAGKVGTIAYACMQVPFTVLGAILMDKSGRKPLIMDQSLLLEWVPVLAVAGVMIYVAAFSIGLGPVPWVIMSEIFPIHVKGTAGSLVVLVNWLGAWVVSYTFNFLMSWSSPGTLFLYGGCSLLTIVFVAKFVPETKGKTLEEIQSCINYS</sequence>
<dbReference type="AlphaFoldDB" id="A0A445AX27"/>
<organism evidence="9 10">
    <name type="scientific">Arachis hypogaea</name>
    <name type="common">Peanut</name>
    <dbReference type="NCBI Taxonomy" id="3818"/>
    <lineage>
        <taxon>Eukaryota</taxon>
        <taxon>Viridiplantae</taxon>
        <taxon>Streptophyta</taxon>
        <taxon>Embryophyta</taxon>
        <taxon>Tracheophyta</taxon>
        <taxon>Spermatophyta</taxon>
        <taxon>Magnoliopsida</taxon>
        <taxon>eudicotyledons</taxon>
        <taxon>Gunneridae</taxon>
        <taxon>Pentapetalae</taxon>
        <taxon>rosids</taxon>
        <taxon>fabids</taxon>
        <taxon>Fabales</taxon>
        <taxon>Fabaceae</taxon>
        <taxon>Papilionoideae</taxon>
        <taxon>50 kb inversion clade</taxon>
        <taxon>dalbergioids sensu lato</taxon>
        <taxon>Dalbergieae</taxon>
        <taxon>Pterocarpus clade</taxon>
        <taxon>Arachis</taxon>
    </lineage>
</organism>
<feature type="transmembrane region" description="Helical" evidence="7">
    <location>
        <begin position="363"/>
        <end position="381"/>
    </location>
</feature>
<dbReference type="Pfam" id="PF00083">
    <property type="entry name" value="Sugar_tr"/>
    <property type="match status" value="2"/>
</dbReference>
<accession>A0A445AX27</accession>
<evidence type="ECO:0000256" key="6">
    <source>
        <dbReference type="ARBA" id="ARBA00023136"/>
    </source>
</evidence>
<evidence type="ECO:0000313" key="9">
    <source>
        <dbReference type="EMBL" id="RYR30982.1"/>
    </source>
</evidence>
<name>A0A445AX27_ARAHY</name>
<dbReference type="GO" id="GO:0022857">
    <property type="term" value="F:transmembrane transporter activity"/>
    <property type="evidence" value="ECO:0007669"/>
    <property type="project" value="InterPro"/>
</dbReference>
<comment type="subcellular location">
    <subcellularLocation>
        <location evidence="1">Membrane</location>
        <topology evidence="1">Multi-pass membrane protein</topology>
    </subcellularLocation>
</comment>
<feature type="transmembrane region" description="Helical" evidence="7">
    <location>
        <begin position="133"/>
        <end position="154"/>
    </location>
</feature>
<keyword evidence="4 7" id="KW-0812">Transmembrane</keyword>
<keyword evidence="3" id="KW-0813">Transport</keyword>
<evidence type="ECO:0000256" key="3">
    <source>
        <dbReference type="ARBA" id="ARBA00022597"/>
    </source>
</evidence>
<comment type="caution">
    <text evidence="9">The sequence shown here is derived from an EMBL/GenBank/DDBJ whole genome shotgun (WGS) entry which is preliminary data.</text>
</comment>
<evidence type="ECO:0000313" key="10">
    <source>
        <dbReference type="Proteomes" id="UP000289738"/>
    </source>
</evidence>
<dbReference type="PANTHER" id="PTHR48021">
    <property type="match status" value="1"/>
</dbReference>
<evidence type="ECO:0000256" key="7">
    <source>
        <dbReference type="SAM" id="Phobius"/>
    </source>
</evidence>
<dbReference type="STRING" id="3818.A0A445AX27"/>
<feature type="transmembrane region" description="Helical" evidence="7">
    <location>
        <begin position="101"/>
        <end position="127"/>
    </location>
</feature>
<dbReference type="PROSITE" id="PS50850">
    <property type="entry name" value="MFS"/>
    <property type="match status" value="1"/>
</dbReference>
<dbReference type="SUPFAM" id="SSF103473">
    <property type="entry name" value="MFS general substrate transporter"/>
    <property type="match status" value="1"/>
</dbReference>
<dbReference type="InterPro" id="IPR005828">
    <property type="entry name" value="MFS_sugar_transport-like"/>
</dbReference>
<feature type="transmembrane region" description="Helical" evidence="7">
    <location>
        <begin position="294"/>
        <end position="319"/>
    </location>
</feature>